<evidence type="ECO:0000313" key="2">
    <source>
        <dbReference type="EMBL" id="KXG38617.1"/>
    </source>
</evidence>
<sequence>MKRPTTPGRSDSSSRCTDIDGVSASRDTTLRPWADGVDAGSRVAQMGLCASASIDSASRDAPSTAAAREPSRGGPTSCTTAARLRDPNRAPGTSGQARLPTRTDRGAADTSGGAQLPWRRLSNPGWPPLKLLSMEPSESLSRVGVGLKSGVGPLGGPGSPPAPASSSSCPPTSSSPGALAASLQSWTATTRTETT</sequence>
<feature type="compositionally biased region" description="Polar residues" evidence="1">
    <location>
        <begin position="182"/>
        <end position="195"/>
    </location>
</feature>
<dbReference type="EMBL" id="CM000760">
    <property type="protein sequence ID" value="KXG38617.1"/>
    <property type="molecule type" value="Genomic_DNA"/>
</dbReference>
<reference evidence="2 3" key="1">
    <citation type="journal article" date="2009" name="Nature">
        <title>The Sorghum bicolor genome and the diversification of grasses.</title>
        <authorList>
            <person name="Paterson A.H."/>
            <person name="Bowers J.E."/>
            <person name="Bruggmann R."/>
            <person name="Dubchak I."/>
            <person name="Grimwood J."/>
            <person name="Gundlach H."/>
            <person name="Haberer G."/>
            <person name="Hellsten U."/>
            <person name="Mitros T."/>
            <person name="Poliakov A."/>
            <person name="Schmutz J."/>
            <person name="Spannagl M."/>
            <person name="Tang H."/>
            <person name="Wang X."/>
            <person name="Wicker T."/>
            <person name="Bharti A.K."/>
            <person name="Chapman J."/>
            <person name="Feltus F.A."/>
            <person name="Gowik U."/>
            <person name="Grigoriev I.V."/>
            <person name="Lyons E."/>
            <person name="Maher C.A."/>
            <person name="Martis M."/>
            <person name="Narechania A."/>
            <person name="Otillar R.P."/>
            <person name="Penning B.W."/>
            <person name="Salamov A.A."/>
            <person name="Wang Y."/>
            <person name="Zhang L."/>
            <person name="Carpita N.C."/>
            <person name="Freeling M."/>
            <person name="Gingle A.R."/>
            <person name="Hash C.T."/>
            <person name="Keller B."/>
            <person name="Klein P."/>
            <person name="Kresovich S."/>
            <person name="McCann M.C."/>
            <person name="Ming R."/>
            <person name="Peterson D.G."/>
            <person name="Mehboob-ur-Rahman"/>
            <person name="Ware D."/>
            <person name="Westhoff P."/>
            <person name="Mayer K.F."/>
            <person name="Messing J."/>
            <person name="Rokhsar D.S."/>
        </authorList>
    </citation>
    <scope>NUCLEOTIDE SEQUENCE [LARGE SCALE GENOMIC DNA]</scope>
    <source>
        <strain evidence="3">cv. BTx623</strain>
    </source>
</reference>
<feature type="region of interest" description="Disordered" evidence="1">
    <location>
        <begin position="53"/>
        <end position="195"/>
    </location>
</feature>
<organism evidence="2 3">
    <name type="scientific">Sorghum bicolor</name>
    <name type="common">Sorghum</name>
    <name type="synonym">Sorghum vulgare</name>
    <dbReference type="NCBI Taxonomy" id="4558"/>
    <lineage>
        <taxon>Eukaryota</taxon>
        <taxon>Viridiplantae</taxon>
        <taxon>Streptophyta</taxon>
        <taxon>Embryophyta</taxon>
        <taxon>Tracheophyta</taxon>
        <taxon>Spermatophyta</taxon>
        <taxon>Magnoliopsida</taxon>
        <taxon>Liliopsida</taxon>
        <taxon>Poales</taxon>
        <taxon>Poaceae</taxon>
        <taxon>PACMAD clade</taxon>
        <taxon>Panicoideae</taxon>
        <taxon>Andropogonodae</taxon>
        <taxon>Andropogoneae</taxon>
        <taxon>Sorghinae</taxon>
        <taxon>Sorghum</taxon>
    </lineage>
</organism>
<name>A0A1B6QL34_SORBI</name>
<accession>A0A1B6QL34</accession>
<evidence type="ECO:0000256" key="1">
    <source>
        <dbReference type="SAM" id="MobiDB-lite"/>
    </source>
</evidence>
<dbReference type="InParanoid" id="A0A1B6QL34"/>
<dbReference type="AlphaFoldDB" id="A0A1B6QL34"/>
<feature type="compositionally biased region" description="Low complexity" evidence="1">
    <location>
        <begin position="53"/>
        <end position="63"/>
    </location>
</feature>
<dbReference type="Proteomes" id="UP000000768">
    <property type="component" value="Chromosome 1"/>
</dbReference>
<feature type="compositionally biased region" description="Gly residues" evidence="1">
    <location>
        <begin position="147"/>
        <end position="157"/>
    </location>
</feature>
<keyword evidence="3" id="KW-1185">Reference proteome</keyword>
<proteinExistence type="predicted"/>
<feature type="compositionally biased region" description="Low complexity" evidence="1">
    <location>
        <begin position="164"/>
        <end position="177"/>
    </location>
</feature>
<feature type="compositionally biased region" description="Polar residues" evidence="1">
    <location>
        <begin position="7"/>
        <end position="16"/>
    </location>
</feature>
<gene>
    <name evidence="2" type="ORF">SORBI_3001G258700</name>
</gene>
<evidence type="ECO:0000313" key="3">
    <source>
        <dbReference type="Proteomes" id="UP000000768"/>
    </source>
</evidence>
<feature type="region of interest" description="Disordered" evidence="1">
    <location>
        <begin position="1"/>
        <end position="38"/>
    </location>
</feature>
<reference evidence="3" key="2">
    <citation type="journal article" date="2018" name="Plant J.">
        <title>The Sorghum bicolor reference genome: improved assembly, gene annotations, a transcriptome atlas, and signatures of genome organization.</title>
        <authorList>
            <person name="McCormick R.F."/>
            <person name="Truong S.K."/>
            <person name="Sreedasyam A."/>
            <person name="Jenkins J."/>
            <person name="Shu S."/>
            <person name="Sims D."/>
            <person name="Kennedy M."/>
            <person name="Amirebrahimi M."/>
            <person name="Weers B.D."/>
            <person name="McKinley B."/>
            <person name="Mattison A."/>
            <person name="Morishige D.T."/>
            <person name="Grimwood J."/>
            <person name="Schmutz J."/>
            <person name="Mullet J.E."/>
        </authorList>
    </citation>
    <scope>NUCLEOTIDE SEQUENCE [LARGE SCALE GENOMIC DNA]</scope>
    <source>
        <strain evidence="3">cv. BTx623</strain>
    </source>
</reference>
<protein>
    <submittedName>
        <fullName evidence="2">Uncharacterized protein</fullName>
    </submittedName>
</protein>
<dbReference type="Gramene" id="KXG38617">
    <property type="protein sequence ID" value="KXG38617"/>
    <property type="gene ID" value="SORBI_3001G258700"/>
</dbReference>